<dbReference type="Proteomes" id="UP001234989">
    <property type="component" value="Chromosome 12"/>
</dbReference>
<keyword evidence="3" id="KW-1185">Reference proteome</keyword>
<sequence length="112" mass="13051">MLVEKAKLFACQLKGVAQVLLKKLKKKRVVDEGPIDWEKFKVVFLDRFFPVEMREANIFEFINLRQGDMSVNEYALKFMQLSKYYLTMVVNPRARMSKFVLGASDLLVNVTP</sequence>
<reference evidence="2" key="1">
    <citation type="submission" date="2023-08" db="EMBL/GenBank/DDBJ databases">
        <title>A de novo genome assembly of Solanum verrucosum Schlechtendal, a Mexican diploid species geographically isolated from the other diploid A-genome species in potato relatives.</title>
        <authorList>
            <person name="Hosaka K."/>
        </authorList>
    </citation>
    <scope>NUCLEOTIDE SEQUENCE</scope>
    <source>
        <tissue evidence="2">Young leaves</tissue>
    </source>
</reference>
<evidence type="ECO:0000313" key="2">
    <source>
        <dbReference type="EMBL" id="WMV58189.1"/>
    </source>
</evidence>
<dbReference type="Pfam" id="PF03732">
    <property type="entry name" value="Retrotrans_gag"/>
    <property type="match status" value="1"/>
</dbReference>
<protein>
    <recommendedName>
        <fullName evidence="1">Retrotransposon gag domain-containing protein</fullName>
    </recommendedName>
</protein>
<feature type="domain" description="Retrotransposon gag" evidence="1">
    <location>
        <begin position="7"/>
        <end position="102"/>
    </location>
</feature>
<gene>
    <name evidence="2" type="ORF">MTR67_051574</name>
</gene>
<dbReference type="EMBL" id="CP133623">
    <property type="protein sequence ID" value="WMV58189.1"/>
    <property type="molecule type" value="Genomic_DNA"/>
</dbReference>
<organism evidence="2 3">
    <name type="scientific">Solanum verrucosum</name>
    <dbReference type="NCBI Taxonomy" id="315347"/>
    <lineage>
        <taxon>Eukaryota</taxon>
        <taxon>Viridiplantae</taxon>
        <taxon>Streptophyta</taxon>
        <taxon>Embryophyta</taxon>
        <taxon>Tracheophyta</taxon>
        <taxon>Spermatophyta</taxon>
        <taxon>Magnoliopsida</taxon>
        <taxon>eudicotyledons</taxon>
        <taxon>Gunneridae</taxon>
        <taxon>Pentapetalae</taxon>
        <taxon>asterids</taxon>
        <taxon>lamiids</taxon>
        <taxon>Solanales</taxon>
        <taxon>Solanaceae</taxon>
        <taxon>Solanoideae</taxon>
        <taxon>Solaneae</taxon>
        <taxon>Solanum</taxon>
    </lineage>
</organism>
<dbReference type="AlphaFoldDB" id="A0AAF1A2V0"/>
<proteinExistence type="predicted"/>
<evidence type="ECO:0000259" key="1">
    <source>
        <dbReference type="Pfam" id="PF03732"/>
    </source>
</evidence>
<evidence type="ECO:0000313" key="3">
    <source>
        <dbReference type="Proteomes" id="UP001234989"/>
    </source>
</evidence>
<name>A0AAF1A2V0_SOLVR</name>
<accession>A0AAF1A2V0</accession>
<dbReference type="InterPro" id="IPR005162">
    <property type="entry name" value="Retrotrans_gag_dom"/>
</dbReference>